<name>A0A197K194_9FUNG</name>
<reference evidence="1 2" key="1">
    <citation type="submission" date="2016-05" db="EMBL/GenBank/DDBJ databases">
        <title>Genome sequencing reveals origins of a unique bacterial endosymbiosis in the earliest lineages of terrestrial Fungi.</title>
        <authorList>
            <consortium name="DOE Joint Genome Institute"/>
            <person name="Uehling J."/>
            <person name="Gryganskyi A."/>
            <person name="Hameed K."/>
            <person name="Tschaplinski T."/>
            <person name="Misztal P."/>
            <person name="Wu S."/>
            <person name="Desiro A."/>
            <person name="Vande Pol N."/>
            <person name="Du Z.-Y."/>
            <person name="Zienkiewicz A."/>
            <person name="Zienkiewicz K."/>
            <person name="Morin E."/>
            <person name="Tisserant E."/>
            <person name="Splivallo R."/>
            <person name="Hainaut M."/>
            <person name="Henrissat B."/>
            <person name="Ohm R."/>
            <person name="Kuo A."/>
            <person name="Yan J."/>
            <person name="Lipzen A."/>
            <person name="Nolan M."/>
            <person name="Labutti K."/>
            <person name="Barry K."/>
            <person name="Goldstein A."/>
            <person name="Labbe J."/>
            <person name="Schadt C."/>
            <person name="Tuskan G."/>
            <person name="Grigoriev I."/>
            <person name="Martin F."/>
            <person name="Vilgalys R."/>
            <person name="Bonito G."/>
        </authorList>
    </citation>
    <scope>NUCLEOTIDE SEQUENCE [LARGE SCALE GENOMIC DNA]</scope>
    <source>
        <strain evidence="1 2">AG-77</strain>
    </source>
</reference>
<dbReference type="EMBL" id="KV442030">
    <property type="protein sequence ID" value="OAQ31255.1"/>
    <property type="molecule type" value="Genomic_DNA"/>
</dbReference>
<sequence length="146" mass="15558">MISPGFFARTKLVNHAQSVSKEEDALRIGILGAAAITLNALIGLAKHSLSLIAVSIAARDRAKAKSTARVTQLTNTDSTHSSKAVQHVRRSIPTITTTGTNGHHDNNSCEDAEILGIPGWVSGEDSVENMRVVDAIYKSVGMKLRV</sequence>
<dbReference type="AlphaFoldDB" id="A0A197K194"/>
<evidence type="ECO:0000313" key="1">
    <source>
        <dbReference type="EMBL" id="OAQ31255.1"/>
    </source>
</evidence>
<protein>
    <submittedName>
        <fullName evidence="1">Uncharacterized protein</fullName>
    </submittedName>
</protein>
<evidence type="ECO:0000313" key="2">
    <source>
        <dbReference type="Proteomes" id="UP000078512"/>
    </source>
</evidence>
<organism evidence="1 2">
    <name type="scientific">Linnemannia elongata AG-77</name>
    <dbReference type="NCBI Taxonomy" id="1314771"/>
    <lineage>
        <taxon>Eukaryota</taxon>
        <taxon>Fungi</taxon>
        <taxon>Fungi incertae sedis</taxon>
        <taxon>Mucoromycota</taxon>
        <taxon>Mortierellomycotina</taxon>
        <taxon>Mortierellomycetes</taxon>
        <taxon>Mortierellales</taxon>
        <taxon>Mortierellaceae</taxon>
        <taxon>Linnemannia</taxon>
    </lineage>
</organism>
<keyword evidence="2" id="KW-1185">Reference proteome</keyword>
<proteinExistence type="predicted"/>
<accession>A0A197K194</accession>
<dbReference type="Proteomes" id="UP000078512">
    <property type="component" value="Unassembled WGS sequence"/>
</dbReference>
<gene>
    <name evidence="1" type="ORF">K457DRAFT_1874112</name>
</gene>